<sequence>MELRRGQSWLLIPLLVLLTCVQPRMGLEYISYVPQLSGATLAGKVTQSTFTLAQPQGQFDGHNISNFNPIWLVVARGNATQKFTAPPRVEDSVAPARFSQNGFYLTLRASRAHYPSGPAGNQVRVLRVGNSTSCSPTKVGCNPPLPGSGPYRVKFLVMSDKGPVAETDWSNELHLQQAQAFQAIPGTQSPGTVVIITMLTVLLAILAAVLLILSIHTCFDRCRSAPISGPGEQVPVTNYNVHRMQSPAAREDL</sequence>
<evidence type="ECO:0000313" key="3">
    <source>
        <dbReference type="Proteomes" id="UP001732720"/>
    </source>
</evidence>
<protein>
    <submittedName>
        <fullName evidence="4">Uroplakin-3b-like protein</fullName>
    </submittedName>
</protein>
<evidence type="ECO:0000313" key="4">
    <source>
        <dbReference type="RefSeq" id="XP_020012011.1"/>
    </source>
</evidence>
<name>A0A8B7TY46_CASCN</name>
<dbReference type="CTD" id="107983993"/>
<dbReference type="OrthoDB" id="9939598at2759"/>
<evidence type="ECO:0000256" key="1">
    <source>
        <dbReference type="SAM" id="Phobius"/>
    </source>
</evidence>
<dbReference type="AlphaFoldDB" id="A0A8B7TY46"/>
<evidence type="ECO:0000256" key="2">
    <source>
        <dbReference type="SAM" id="SignalP"/>
    </source>
</evidence>
<feature type="signal peptide" evidence="2">
    <location>
        <begin position="1"/>
        <end position="26"/>
    </location>
</feature>
<gene>
    <name evidence="4" type="primary">LOC109681597</name>
    <name evidence="4" type="synonym">Upk3bl2</name>
</gene>
<keyword evidence="1" id="KW-0812">Transmembrane</keyword>
<keyword evidence="1" id="KW-1133">Transmembrane helix</keyword>
<keyword evidence="2" id="KW-0732">Signal</keyword>
<dbReference type="PANTHER" id="PTHR15446:SF2">
    <property type="entry name" value="UROPLAKIN-3B-LIKE PROTEIN 1-RELATED"/>
    <property type="match status" value="1"/>
</dbReference>
<keyword evidence="1" id="KW-0472">Membrane</keyword>
<dbReference type="RefSeq" id="XP_020012011.1">
    <property type="nucleotide sequence ID" value="XM_020156422.2"/>
</dbReference>
<dbReference type="RefSeq" id="XP_020012011.1">
    <property type="nucleotide sequence ID" value="XM_020156422.1"/>
</dbReference>
<dbReference type="Proteomes" id="UP001732720">
    <property type="component" value="Chromosome 6"/>
</dbReference>
<keyword evidence="3" id="KW-1185">Reference proteome</keyword>
<dbReference type="InterPro" id="IPR024831">
    <property type="entry name" value="Uroplakin-3"/>
</dbReference>
<dbReference type="GO" id="GO:0016020">
    <property type="term" value="C:membrane"/>
    <property type="evidence" value="ECO:0007669"/>
    <property type="project" value="TreeGrafter"/>
</dbReference>
<dbReference type="KEGG" id="ccan:109681597"/>
<proteinExistence type="predicted"/>
<accession>A0A8B7TY46</accession>
<dbReference type="PANTHER" id="PTHR15446">
    <property type="entry name" value="UROPLAKIN III"/>
    <property type="match status" value="1"/>
</dbReference>
<feature type="transmembrane region" description="Helical" evidence="1">
    <location>
        <begin position="193"/>
        <end position="213"/>
    </location>
</feature>
<organism evidence="4">
    <name type="scientific">Castor canadensis</name>
    <name type="common">American beaver</name>
    <dbReference type="NCBI Taxonomy" id="51338"/>
    <lineage>
        <taxon>Eukaryota</taxon>
        <taxon>Metazoa</taxon>
        <taxon>Chordata</taxon>
        <taxon>Craniata</taxon>
        <taxon>Vertebrata</taxon>
        <taxon>Euteleostomi</taxon>
        <taxon>Mammalia</taxon>
        <taxon>Eutheria</taxon>
        <taxon>Euarchontoglires</taxon>
        <taxon>Glires</taxon>
        <taxon>Rodentia</taxon>
        <taxon>Castorimorpha</taxon>
        <taxon>Castoridae</taxon>
        <taxon>Castor</taxon>
    </lineage>
</organism>
<reference evidence="4" key="1">
    <citation type="submission" date="2025-08" db="UniProtKB">
        <authorList>
            <consortium name="RefSeq"/>
        </authorList>
    </citation>
    <scope>IDENTIFICATION</scope>
    <source>
        <tissue evidence="4">Leukocyte</tissue>
    </source>
</reference>
<feature type="chain" id="PRO_5034680834" evidence="2">
    <location>
        <begin position="27"/>
        <end position="253"/>
    </location>
</feature>